<evidence type="ECO:0000256" key="5">
    <source>
        <dbReference type="ARBA" id="ARBA00022801"/>
    </source>
</evidence>
<dbReference type="InterPro" id="IPR036005">
    <property type="entry name" value="Creatinase/aminopeptidase-like"/>
</dbReference>
<feature type="binding site" evidence="6">
    <location>
        <position position="94"/>
    </location>
    <ligand>
        <name>a divalent metal cation</name>
        <dbReference type="ChEBI" id="CHEBI:60240"/>
        <label>1</label>
    </ligand>
</feature>
<reference evidence="9 10" key="1">
    <citation type="submission" date="2016-11" db="EMBL/GenBank/DDBJ databases">
        <authorList>
            <person name="Jaros S."/>
            <person name="Januszkiewicz K."/>
            <person name="Wedrychowicz H."/>
        </authorList>
    </citation>
    <scope>NUCLEOTIDE SEQUENCE [LARGE SCALE GENOMIC DNA]</scope>
    <source>
        <strain evidence="9 10">DSM 17477</strain>
    </source>
</reference>
<feature type="binding site" evidence="6">
    <location>
        <position position="232"/>
    </location>
    <ligand>
        <name>a divalent metal cation</name>
        <dbReference type="ChEBI" id="CHEBI:60240"/>
        <label>2</label>
        <note>catalytic</note>
    </ligand>
</feature>
<dbReference type="InterPro" id="IPR001714">
    <property type="entry name" value="Pept_M24_MAP"/>
</dbReference>
<evidence type="ECO:0000313" key="9">
    <source>
        <dbReference type="EMBL" id="SHJ66741.1"/>
    </source>
</evidence>
<comment type="subunit">
    <text evidence="6">Monomer.</text>
</comment>
<dbReference type="EC" id="3.4.11.18" evidence="6 7"/>
<feature type="binding site" evidence="6">
    <location>
        <position position="201"/>
    </location>
    <ligand>
        <name>a divalent metal cation</name>
        <dbReference type="ChEBI" id="CHEBI:60240"/>
        <label>2</label>
        <note>catalytic</note>
    </ligand>
</feature>
<comment type="function">
    <text evidence="1 6">Removes the N-terminal methionine from nascent proteins. The N-terminal methionine is often cleaved when the second residue in the primary sequence is small and uncharged (Met-Ala-, Cys, Gly, Pro, Ser, Thr, or Val). Requires deformylation of the N(alpha)-formylated initiator methionine before it can be hydrolyzed.</text>
</comment>
<proteinExistence type="inferred from homology"/>
<sequence>MIIIKTDREIQLMREAGRINAQAHEVVEEMIRPGITTMDIDKAVEAFIRSKGGIPTFKGFQGFPASICASVNEEVVHGIPGNRVLEDGDIVSIDIGTTYEGYVGDSANTYAVGKISDEAQRLIDVTRQSFYEGIKFAKEGYRLSDISHAIQECVENEGFSVVRDFVGHGIGKDMHEDPQIPNFGKPGRGPRLQKGMALAIEPMVNQGVYNVWLLENDWTVITRDKKLSAHYEHTIAITDGDPVILTAL</sequence>
<dbReference type="HAMAP" id="MF_01974">
    <property type="entry name" value="MetAP_1"/>
    <property type="match status" value="1"/>
</dbReference>
<dbReference type="PROSITE" id="PS00680">
    <property type="entry name" value="MAP_1"/>
    <property type="match status" value="1"/>
</dbReference>
<dbReference type="EMBL" id="FQZL01000030">
    <property type="protein sequence ID" value="SHJ66741.1"/>
    <property type="molecule type" value="Genomic_DNA"/>
</dbReference>
<evidence type="ECO:0000313" key="10">
    <source>
        <dbReference type="Proteomes" id="UP000184052"/>
    </source>
</evidence>
<gene>
    <name evidence="6" type="primary">map</name>
    <name evidence="9" type="ORF">SAMN02745751_03089</name>
</gene>
<protein>
    <recommendedName>
        <fullName evidence="6 7">Methionine aminopeptidase</fullName>
        <shortName evidence="6">MAP</shortName>
        <shortName evidence="6">MetAP</shortName>
        <ecNumber evidence="6 7">3.4.11.18</ecNumber>
    </recommendedName>
    <alternativeName>
        <fullName evidence="6">Peptidase M</fullName>
    </alternativeName>
</protein>
<dbReference type="GO" id="GO:0046872">
    <property type="term" value="F:metal ion binding"/>
    <property type="evidence" value="ECO:0007669"/>
    <property type="project" value="UniProtKB-UniRule"/>
</dbReference>
<keyword evidence="10" id="KW-1185">Reference proteome</keyword>
<dbReference type="GO" id="GO:0005829">
    <property type="term" value="C:cytosol"/>
    <property type="evidence" value="ECO:0007669"/>
    <property type="project" value="TreeGrafter"/>
</dbReference>
<evidence type="ECO:0000259" key="8">
    <source>
        <dbReference type="Pfam" id="PF00557"/>
    </source>
</evidence>
<dbReference type="NCBIfam" id="TIGR00500">
    <property type="entry name" value="met_pdase_I"/>
    <property type="match status" value="1"/>
</dbReference>
<dbReference type="Proteomes" id="UP000184052">
    <property type="component" value="Unassembled WGS sequence"/>
</dbReference>
<organism evidence="9 10">
    <name type="scientific">Dethiosulfatibacter aminovorans DSM 17477</name>
    <dbReference type="NCBI Taxonomy" id="1121476"/>
    <lineage>
        <taxon>Bacteria</taxon>
        <taxon>Bacillati</taxon>
        <taxon>Bacillota</taxon>
        <taxon>Tissierellia</taxon>
        <taxon>Dethiosulfatibacter</taxon>
    </lineage>
</organism>
<name>A0A1M6L695_9FIRM</name>
<dbReference type="GO" id="GO:0070006">
    <property type="term" value="F:metalloaminopeptidase activity"/>
    <property type="evidence" value="ECO:0007669"/>
    <property type="project" value="UniProtKB-UniRule"/>
</dbReference>
<comment type="cofactor">
    <cofactor evidence="6">
        <name>Co(2+)</name>
        <dbReference type="ChEBI" id="CHEBI:48828"/>
    </cofactor>
    <cofactor evidence="6">
        <name>Zn(2+)</name>
        <dbReference type="ChEBI" id="CHEBI:29105"/>
    </cofactor>
    <cofactor evidence="6">
        <name>Mn(2+)</name>
        <dbReference type="ChEBI" id="CHEBI:29035"/>
    </cofactor>
    <cofactor evidence="6">
        <name>Fe(2+)</name>
        <dbReference type="ChEBI" id="CHEBI:29033"/>
    </cofactor>
    <text evidence="6">Binds 2 divalent metal cations per subunit. Has a high-affinity and a low affinity metal-binding site. The true nature of the physiological cofactor is under debate. The enzyme is active with cobalt, zinc, manganese or divalent iron ions. Most likely, methionine aminopeptidases function as mononuclear Fe(2+)-metalloproteases under physiological conditions, and the catalytically relevant metal-binding site has been assigned to the histidine-containing high-affinity site.</text>
</comment>
<dbReference type="RefSeq" id="WP_073050467.1">
    <property type="nucleotide sequence ID" value="NZ_FQZL01000030.1"/>
</dbReference>
<dbReference type="AlphaFoldDB" id="A0A1M6L695"/>
<dbReference type="GO" id="GO:0004239">
    <property type="term" value="F:initiator methionyl aminopeptidase activity"/>
    <property type="evidence" value="ECO:0007669"/>
    <property type="project" value="UniProtKB-UniRule"/>
</dbReference>
<dbReference type="PRINTS" id="PR00599">
    <property type="entry name" value="MAPEPTIDASE"/>
</dbReference>
<feature type="binding site" evidence="6">
    <location>
        <position position="77"/>
    </location>
    <ligand>
        <name>substrate</name>
    </ligand>
</feature>
<evidence type="ECO:0000256" key="4">
    <source>
        <dbReference type="ARBA" id="ARBA00022723"/>
    </source>
</evidence>
<evidence type="ECO:0000256" key="6">
    <source>
        <dbReference type="HAMAP-Rule" id="MF_01974"/>
    </source>
</evidence>
<keyword evidence="5 6" id="KW-0378">Hydrolase</keyword>
<dbReference type="OrthoDB" id="9802055at2"/>
<evidence type="ECO:0000256" key="7">
    <source>
        <dbReference type="RuleBase" id="RU003653"/>
    </source>
</evidence>
<accession>A0A1M6L695</accession>
<feature type="domain" description="Peptidase M24" evidence="8">
    <location>
        <begin position="12"/>
        <end position="239"/>
    </location>
</feature>
<evidence type="ECO:0000256" key="2">
    <source>
        <dbReference type="ARBA" id="ARBA00022438"/>
    </source>
</evidence>
<feature type="binding site" evidence="6">
    <location>
        <position position="175"/>
    </location>
    <ligand>
        <name>substrate</name>
    </ligand>
</feature>
<evidence type="ECO:0000256" key="3">
    <source>
        <dbReference type="ARBA" id="ARBA00022670"/>
    </source>
</evidence>
<dbReference type="PANTHER" id="PTHR43330">
    <property type="entry name" value="METHIONINE AMINOPEPTIDASE"/>
    <property type="match status" value="1"/>
</dbReference>
<dbReference type="CDD" id="cd01086">
    <property type="entry name" value="MetAP1"/>
    <property type="match status" value="1"/>
</dbReference>
<dbReference type="SUPFAM" id="SSF55920">
    <property type="entry name" value="Creatinase/aminopeptidase"/>
    <property type="match status" value="1"/>
</dbReference>
<comment type="similarity">
    <text evidence="6">Belongs to the peptidase M24A family. Methionine aminopeptidase type 1 subfamily.</text>
</comment>
<feature type="binding site" evidence="6">
    <location>
        <position position="232"/>
    </location>
    <ligand>
        <name>a divalent metal cation</name>
        <dbReference type="ChEBI" id="CHEBI:60240"/>
        <label>1</label>
    </ligand>
</feature>
<dbReference type="Gene3D" id="3.90.230.10">
    <property type="entry name" value="Creatinase/methionine aminopeptidase superfamily"/>
    <property type="match status" value="1"/>
</dbReference>
<dbReference type="InterPro" id="IPR000994">
    <property type="entry name" value="Pept_M24"/>
</dbReference>
<dbReference type="Pfam" id="PF00557">
    <property type="entry name" value="Peptidase_M24"/>
    <property type="match status" value="1"/>
</dbReference>
<feature type="binding site" evidence="6">
    <location>
        <position position="105"/>
    </location>
    <ligand>
        <name>a divalent metal cation</name>
        <dbReference type="ChEBI" id="CHEBI:60240"/>
        <label>1</label>
    </ligand>
</feature>
<comment type="catalytic activity">
    <reaction evidence="6 7">
        <text>Release of N-terminal amino acids, preferentially methionine, from peptides and arylamides.</text>
        <dbReference type="EC" id="3.4.11.18"/>
    </reaction>
</comment>
<feature type="binding site" evidence="6">
    <location>
        <position position="168"/>
    </location>
    <ligand>
        <name>a divalent metal cation</name>
        <dbReference type="ChEBI" id="CHEBI:60240"/>
        <label>2</label>
        <note>catalytic</note>
    </ligand>
</feature>
<keyword evidence="4 6" id="KW-0479">Metal-binding</keyword>
<keyword evidence="2 6" id="KW-0031">Aminopeptidase</keyword>
<feature type="binding site" evidence="6">
    <location>
        <position position="105"/>
    </location>
    <ligand>
        <name>a divalent metal cation</name>
        <dbReference type="ChEBI" id="CHEBI:60240"/>
        <label>2</label>
        <note>catalytic</note>
    </ligand>
</feature>
<keyword evidence="3 6" id="KW-0645">Protease</keyword>
<dbReference type="InterPro" id="IPR002467">
    <property type="entry name" value="Pept_M24A_MAP1"/>
</dbReference>
<dbReference type="PANTHER" id="PTHR43330:SF27">
    <property type="entry name" value="METHIONINE AMINOPEPTIDASE"/>
    <property type="match status" value="1"/>
</dbReference>
<dbReference type="GO" id="GO:0006508">
    <property type="term" value="P:proteolysis"/>
    <property type="evidence" value="ECO:0007669"/>
    <property type="project" value="UniProtKB-KW"/>
</dbReference>
<evidence type="ECO:0000256" key="1">
    <source>
        <dbReference type="ARBA" id="ARBA00002521"/>
    </source>
</evidence>
<dbReference type="STRING" id="1121476.SAMN02745751_03089"/>